<reference evidence="1 2" key="1">
    <citation type="submission" date="2019-12" db="EMBL/GenBank/DDBJ databases">
        <authorList>
            <person name="Huq M.A."/>
        </authorList>
    </citation>
    <scope>NUCLEOTIDE SEQUENCE [LARGE SCALE GENOMIC DNA]</scope>
    <source>
        <strain evidence="1 2">MAH-20</strain>
    </source>
</reference>
<accession>A0A6I4IZJ9</accession>
<dbReference type="AlphaFoldDB" id="A0A6I4IZJ9"/>
<gene>
    <name evidence="1" type="ORF">GON01_07165</name>
</gene>
<comment type="caution">
    <text evidence="1">The sequence shown here is derived from an EMBL/GenBank/DDBJ whole genome shotgun (WGS) entry which is preliminary data.</text>
</comment>
<evidence type="ECO:0000313" key="2">
    <source>
        <dbReference type="Proteomes" id="UP000441389"/>
    </source>
</evidence>
<evidence type="ECO:0000313" key="1">
    <source>
        <dbReference type="EMBL" id="MVO77712.1"/>
    </source>
</evidence>
<protein>
    <submittedName>
        <fullName evidence="1">DUF3617 family protein</fullName>
    </submittedName>
</protein>
<dbReference type="Pfam" id="PF12276">
    <property type="entry name" value="DUF3617"/>
    <property type="match status" value="1"/>
</dbReference>
<name>A0A6I4IZJ9_9SPHN</name>
<sequence>MVPASRHRNDRRDKGDCLMRMTIALALLALAACNKEPELKLKNATAEEVAAKAKAAGAGEMRPEPGQWKVVTTMKLLEVEGVPEAAAAQMKGALARTATNLKCLTPEDLQKPNVFAGRENSRCKYDEFDMKGGKIKATMHCPGQSGGEMGMTLDGAYTPQSYNVLATMDMQMPTAGQSMKMTMQANGTRIGECPAEPAKGG</sequence>
<proteinExistence type="predicted"/>
<organism evidence="1 2">
    <name type="scientific">Sphingomonas horti</name>
    <dbReference type="NCBI Taxonomy" id="2682842"/>
    <lineage>
        <taxon>Bacteria</taxon>
        <taxon>Pseudomonadati</taxon>
        <taxon>Pseudomonadota</taxon>
        <taxon>Alphaproteobacteria</taxon>
        <taxon>Sphingomonadales</taxon>
        <taxon>Sphingomonadaceae</taxon>
        <taxon>Sphingomonas</taxon>
    </lineage>
</organism>
<keyword evidence="2" id="KW-1185">Reference proteome</keyword>
<dbReference type="InterPro" id="IPR022061">
    <property type="entry name" value="DUF3617"/>
</dbReference>
<dbReference type="EMBL" id="WQMS01000007">
    <property type="protein sequence ID" value="MVO77712.1"/>
    <property type="molecule type" value="Genomic_DNA"/>
</dbReference>
<dbReference type="Proteomes" id="UP000441389">
    <property type="component" value="Unassembled WGS sequence"/>
</dbReference>
<dbReference type="PROSITE" id="PS51257">
    <property type="entry name" value="PROKAR_LIPOPROTEIN"/>
    <property type="match status" value="1"/>
</dbReference>